<name>A0ACC2T2K7_9FUNG</name>
<protein>
    <submittedName>
        <fullName evidence="1">Uncharacterized protein</fullName>
    </submittedName>
</protein>
<gene>
    <name evidence="1" type="ORF">DSO57_1027715</name>
</gene>
<sequence length="82" mass="8922">MAIFEQAPGPSHPCNPFLVEGGMPCGNNNAYQDLTSDLTQLQQFMDDVPWPLPLGNQSPLLLTAPAPMEVDANDSHSEEAIW</sequence>
<reference evidence="1" key="1">
    <citation type="submission" date="2022-04" db="EMBL/GenBank/DDBJ databases">
        <title>Genome of the entomopathogenic fungus Entomophthora muscae.</title>
        <authorList>
            <person name="Elya C."/>
            <person name="Lovett B.R."/>
            <person name="Lee E."/>
            <person name="Macias A.M."/>
            <person name="Hajek A.E."/>
            <person name="De Bivort B.L."/>
            <person name="Kasson M.T."/>
            <person name="De Fine Licht H.H."/>
            <person name="Stajich J.E."/>
        </authorList>
    </citation>
    <scope>NUCLEOTIDE SEQUENCE</scope>
    <source>
        <strain evidence="1">Berkeley</strain>
    </source>
</reference>
<keyword evidence="2" id="KW-1185">Reference proteome</keyword>
<comment type="caution">
    <text evidence="1">The sequence shown here is derived from an EMBL/GenBank/DDBJ whole genome shotgun (WGS) entry which is preliminary data.</text>
</comment>
<proteinExistence type="predicted"/>
<evidence type="ECO:0000313" key="2">
    <source>
        <dbReference type="Proteomes" id="UP001165960"/>
    </source>
</evidence>
<evidence type="ECO:0000313" key="1">
    <source>
        <dbReference type="EMBL" id="KAJ9068537.1"/>
    </source>
</evidence>
<organism evidence="1 2">
    <name type="scientific">Entomophthora muscae</name>
    <dbReference type="NCBI Taxonomy" id="34485"/>
    <lineage>
        <taxon>Eukaryota</taxon>
        <taxon>Fungi</taxon>
        <taxon>Fungi incertae sedis</taxon>
        <taxon>Zoopagomycota</taxon>
        <taxon>Entomophthoromycotina</taxon>
        <taxon>Entomophthoromycetes</taxon>
        <taxon>Entomophthorales</taxon>
        <taxon>Entomophthoraceae</taxon>
        <taxon>Entomophthora</taxon>
    </lineage>
</organism>
<dbReference type="Proteomes" id="UP001165960">
    <property type="component" value="Unassembled WGS sequence"/>
</dbReference>
<accession>A0ACC2T2K7</accession>
<dbReference type="EMBL" id="QTSX02003721">
    <property type="protein sequence ID" value="KAJ9068537.1"/>
    <property type="molecule type" value="Genomic_DNA"/>
</dbReference>